<gene>
    <name evidence="9" type="ORF">QVD17_20208</name>
</gene>
<dbReference type="GO" id="GO:0005576">
    <property type="term" value="C:extracellular region"/>
    <property type="evidence" value="ECO:0007669"/>
    <property type="project" value="UniProtKB-SubCell"/>
</dbReference>
<evidence type="ECO:0000256" key="4">
    <source>
        <dbReference type="ARBA" id="ARBA00022729"/>
    </source>
</evidence>
<evidence type="ECO:0000256" key="1">
    <source>
        <dbReference type="ARBA" id="ARBA00004613"/>
    </source>
</evidence>
<accession>A0AAD8KNR4</accession>
<proteinExistence type="inferred from homology"/>
<dbReference type="PANTHER" id="PTHR45650">
    <property type="entry name" value="GDSL-LIKE LIPASE/ACYLHYDROLASE-RELATED"/>
    <property type="match status" value="1"/>
</dbReference>
<dbReference type="SUPFAM" id="SSF52266">
    <property type="entry name" value="SGNH hydrolase"/>
    <property type="match status" value="1"/>
</dbReference>
<dbReference type="PANTHER" id="PTHR45650:SF9">
    <property type="entry name" value="SGNH HYDROLASE-TYPE ESTERASE DOMAIN-CONTAINING PROTEIN"/>
    <property type="match status" value="1"/>
</dbReference>
<dbReference type="AlphaFoldDB" id="A0AAD8KNR4"/>
<comment type="caution">
    <text evidence="9">The sequence shown here is derived from an EMBL/GenBank/DDBJ whole genome shotgun (WGS) entry which is preliminary data.</text>
</comment>
<evidence type="ECO:0000256" key="7">
    <source>
        <dbReference type="ARBA" id="ARBA00023098"/>
    </source>
</evidence>
<dbReference type="InterPro" id="IPR035669">
    <property type="entry name" value="SGNH_plant_lipase-like"/>
</dbReference>
<dbReference type="CDD" id="cd01837">
    <property type="entry name" value="SGNH_plant_lipase_like"/>
    <property type="match status" value="1"/>
</dbReference>
<dbReference type="InterPro" id="IPR036514">
    <property type="entry name" value="SGNH_hydro_sf"/>
</dbReference>
<dbReference type="Proteomes" id="UP001229421">
    <property type="component" value="Unassembled WGS sequence"/>
</dbReference>
<keyword evidence="4 8" id="KW-0732">Signal</keyword>
<comment type="subcellular location">
    <subcellularLocation>
        <location evidence="1">Secreted</location>
    </subcellularLocation>
</comment>
<comment type="similarity">
    <text evidence="2">Belongs to the 'GDSL' lipolytic enzyme family.</text>
</comment>
<dbReference type="GO" id="GO:0016042">
    <property type="term" value="P:lipid catabolic process"/>
    <property type="evidence" value="ECO:0007669"/>
    <property type="project" value="UniProtKB-KW"/>
</dbReference>
<dbReference type="InterPro" id="IPR001087">
    <property type="entry name" value="GDSL"/>
</dbReference>
<feature type="chain" id="PRO_5041992385" evidence="8">
    <location>
        <begin position="29"/>
        <end position="358"/>
    </location>
</feature>
<evidence type="ECO:0000256" key="3">
    <source>
        <dbReference type="ARBA" id="ARBA00022525"/>
    </source>
</evidence>
<keyword evidence="5" id="KW-0378">Hydrolase</keyword>
<feature type="signal peptide" evidence="8">
    <location>
        <begin position="1"/>
        <end position="28"/>
    </location>
</feature>
<dbReference type="Gene3D" id="3.40.50.1110">
    <property type="entry name" value="SGNH hydrolase"/>
    <property type="match status" value="1"/>
</dbReference>
<protein>
    <submittedName>
        <fullName evidence="9">Uncharacterized protein</fullName>
    </submittedName>
</protein>
<sequence>MTSKRNIFFPIPIIVALLQLQIINNVIGEPQVPCYFIFGDSLVDNGNNNRLVTAAKANYPPYGIDFPQGVTGRFTNGLTVADVIGQLLGFPDFIPPYATASNNEISRGVNYGSGGAGIRAESGRNLGDRISLSRQLVNHEAVVSRLSLLQRNRTFTNEQIKKCIYIVNMGSNDYINNYFMPNNYPSSRIYTPDQYATLLIRQYSKQLTTLYRLGARKIAVFGLGFIGCAPAEIAIFGTDGKSCVESINNVTKLFNDKLKPLVDDLNNGLSDARFTFINITSISTPQGGVALPNVPCCQVRSDGQCTPNSIPCSNRLLSVWYDGFHPTEITNRFLASVSYNALSPTDASPYDISQLAKL</sequence>
<dbReference type="EMBL" id="JAUHHV010000005">
    <property type="protein sequence ID" value="KAK1424868.1"/>
    <property type="molecule type" value="Genomic_DNA"/>
</dbReference>
<name>A0AAD8KNR4_TARER</name>
<evidence type="ECO:0000256" key="5">
    <source>
        <dbReference type="ARBA" id="ARBA00022801"/>
    </source>
</evidence>
<evidence type="ECO:0000256" key="8">
    <source>
        <dbReference type="SAM" id="SignalP"/>
    </source>
</evidence>
<reference evidence="9" key="1">
    <citation type="journal article" date="2023" name="bioRxiv">
        <title>Improved chromosome-level genome assembly for marigold (Tagetes erecta).</title>
        <authorList>
            <person name="Jiang F."/>
            <person name="Yuan L."/>
            <person name="Wang S."/>
            <person name="Wang H."/>
            <person name="Xu D."/>
            <person name="Wang A."/>
            <person name="Fan W."/>
        </authorList>
    </citation>
    <scope>NUCLEOTIDE SEQUENCE</scope>
    <source>
        <strain evidence="9">WSJ</strain>
        <tissue evidence="9">Leaf</tissue>
    </source>
</reference>
<keyword evidence="6" id="KW-0442">Lipid degradation</keyword>
<keyword evidence="3" id="KW-0964">Secreted</keyword>
<evidence type="ECO:0000313" key="10">
    <source>
        <dbReference type="Proteomes" id="UP001229421"/>
    </source>
</evidence>
<dbReference type="InterPro" id="IPR051238">
    <property type="entry name" value="GDSL_esterase/lipase"/>
</dbReference>
<keyword evidence="7" id="KW-0443">Lipid metabolism</keyword>
<dbReference type="GO" id="GO:0016788">
    <property type="term" value="F:hydrolase activity, acting on ester bonds"/>
    <property type="evidence" value="ECO:0007669"/>
    <property type="project" value="InterPro"/>
</dbReference>
<dbReference type="Pfam" id="PF00657">
    <property type="entry name" value="Lipase_GDSL"/>
    <property type="match status" value="1"/>
</dbReference>
<keyword evidence="10" id="KW-1185">Reference proteome</keyword>
<evidence type="ECO:0000256" key="2">
    <source>
        <dbReference type="ARBA" id="ARBA00008668"/>
    </source>
</evidence>
<evidence type="ECO:0000256" key="6">
    <source>
        <dbReference type="ARBA" id="ARBA00022963"/>
    </source>
</evidence>
<organism evidence="9 10">
    <name type="scientific">Tagetes erecta</name>
    <name type="common">African marigold</name>
    <dbReference type="NCBI Taxonomy" id="13708"/>
    <lineage>
        <taxon>Eukaryota</taxon>
        <taxon>Viridiplantae</taxon>
        <taxon>Streptophyta</taxon>
        <taxon>Embryophyta</taxon>
        <taxon>Tracheophyta</taxon>
        <taxon>Spermatophyta</taxon>
        <taxon>Magnoliopsida</taxon>
        <taxon>eudicotyledons</taxon>
        <taxon>Gunneridae</taxon>
        <taxon>Pentapetalae</taxon>
        <taxon>asterids</taxon>
        <taxon>campanulids</taxon>
        <taxon>Asterales</taxon>
        <taxon>Asteraceae</taxon>
        <taxon>Asteroideae</taxon>
        <taxon>Heliantheae alliance</taxon>
        <taxon>Tageteae</taxon>
        <taxon>Tagetes</taxon>
    </lineage>
</organism>
<evidence type="ECO:0000313" key="9">
    <source>
        <dbReference type="EMBL" id="KAK1424868.1"/>
    </source>
</evidence>